<dbReference type="Pfam" id="PF00665">
    <property type="entry name" value="rve"/>
    <property type="match status" value="1"/>
</dbReference>
<dbReference type="Pfam" id="PF14223">
    <property type="entry name" value="Retrotran_gag_2"/>
    <property type="match status" value="1"/>
</dbReference>
<dbReference type="InterPro" id="IPR039537">
    <property type="entry name" value="Retrotran_Ty1/copia-like"/>
</dbReference>
<sequence>MLTPSFYIFLDADITLEDPQVGQGGLQDAPGAAKFWVARNLGRDNSGGSSPSRLWWLLTPLRPAILIWLVITKADGVDSARGSAARGSTACGKGFTCHVMQAAPVAWTAADDGTVHVGGSGHVAIDVDAVHAGRGVHGDVVLPSISNIHYEVPELRGDNFKIWKEIILLPLGCMDIDYVIRKDEPHKIIDTSTPNEILLYERWEKSNYLSVMYIKTKISAGICGSIEQHENVRELLKAIDEQFVTSDKALASTLIMKFTSLKFIDIRGICKHIMEMRDIMAQLKKLEVEMFESFLVHFILNTLPPQYGPFKISYNTHKDKWSINELMTMCVQEEGRLMMEQGESAMLVTQKKGKKGKSQANQKGKQQIPPKSDIKKYEKCHISIDRIKRLVNDVVLSTLDFTDFETCVDCIKGKQTNKSNRGATRSSTILEIIHIDICSLDMDSHSQKYFISFIDDFSQYIYLYILHNKNEALDAFKVFKAEVEKQCGKQIKIVRSDRGGEYYGRYLEDGQALGPFAKFLQEHGIVAQYTMSGSPDQNGVAERRN</sequence>
<gene>
    <name evidence="3" type="primary">POLX_43</name>
    <name evidence="3" type="ORF">CK203_030545</name>
</gene>
<dbReference type="SUPFAM" id="SSF53098">
    <property type="entry name" value="Ribonuclease H-like"/>
    <property type="match status" value="1"/>
</dbReference>
<dbReference type="AlphaFoldDB" id="A0A438JDF7"/>
<dbReference type="PANTHER" id="PTHR42648">
    <property type="entry name" value="TRANSPOSASE, PUTATIVE-RELATED"/>
    <property type="match status" value="1"/>
</dbReference>
<dbReference type="InterPro" id="IPR012337">
    <property type="entry name" value="RNaseH-like_sf"/>
</dbReference>
<evidence type="ECO:0000313" key="4">
    <source>
        <dbReference type="Proteomes" id="UP000288805"/>
    </source>
</evidence>
<dbReference type="InterPro" id="IPR036397">
    <property type="entry name" value="RNaseH_sf"/>
</dbReference>
<organism evidence="3 4">
    <name type="scientific">Vitis vinifera</name>
    <name type="common">Grape</name>
    <dbReference type="NCBI Taxonomy" id="29760"/>
    <lineage>
        <taxon>Eukaryota</taxon>
        <taxon>Viridiplantae</taxon>
        <taxon>Streptophyta</taxon>
        <taxon>Embryophyta</taxon>
        <taxon>Tracheophyta</taxon>
        <taxon>Spermatophyta</taxon>
        <taxon>Magnoliopsida</taxon>
        <taxon>eudicotyledons</taxon>
        <taxon>Gunneridae</taxon>
        <taxon>Pentapetalae</taxon>
        <taxon>rosids</taxon>
        <taxon>Vitales</taxon>
        <taxon>Vitaceae</taxon>
        <taxon>Viteae</taxon>
        <taxon>Vitis</taxon>
    </lineage>
</organism>
<dbReference type="GO" id="GO:0015074">
    <property type="term" value="P:DNA integration"/>
    <property type="evidence" value="ECO:0007669"/>
    <property type="project" value="InterPro"/>
</dbReference>
<comment type="caution">
    <text evidence="3">The sequence shown here is derived from an EMBL/GenBank/DDBJ whole genome shotgun (WGS) entry which is preliminary data.</text>
</comment>
<evidence type="ECO:0000259" key="2">
    <source>
        <dbReference type="PROSITE" id="PS50994"/>
    </source>
</evidence>
<dbReference type="Gene3D" id="3.30.420.10">
    <property type="entry name" value="Ribonuclease H-like superfamily/Ribonuclease H"/>
    <property type="match status" value="1"/>
</dbReference>
<dbReference type="EMBL" id="QGNW01000048">
    <property type="protein sequence ID" value="RVX06980.1"/>
    <property type="molecule type" value="Genomic_DNA"/>
</dbReference>
<protein>
    <submittedName>
        <fullName evidence="3">Retrovirus-related Pol polyprotein from transposon TNT 1-94</fullName>
    </submittedName>
</protein>
<name>A0A438JDF7_VITVI</name>
<reference evidence="3 4" key="1">
    <citation type="journal article" date="2018" name="PLoS Genet.">
        <title>Population sequencing reveals clonal diversity and ancestral inbreeding in the grapevine cultivar Chardonnay.</title>
        <authorList>
            <person name="Roach M.J."/>
            <person name="Johnson D.L."/>
            <person name="Bohlmann J."/>
            <person name="van Vuuren H.J."/>
            <person name="Jones S.J."/>
            <person name="Pretorius I.S."/>
            <person name="Schmidt S.A."/>
            <person name="Borneman A.R."/>
        </authorList>
    </citation>
    <scope>NUCLEOTIDE SEQUENCE [LARGE SCALE GENOMIC DNA]</scope>
    <source>
        <strain evidence="4">cv. Chardonnay</strain>
        <tissue evidence="3">Leaf</tissue>
    </source>
</reference>
<dbReference type="GO" id="GO:0003676">
    <property type="term" value="F:nucleic acid binding"/>
    <property type="evidence" value="ECO:0007669"/>
    <property type="project" value="InterPro"/>
</dbReference>
<evidence type="ECO:0000256" key="1">
    <source>
        <dbReference type="SAM" id="MobiDB-lite"/>
    </source>
</evidence>
<dbReference type="Proteomes" id="UP000288805">
    <property type="component" value="Unassembled WGS sequence"/>
</dbReference>
<dbReference type="InterPro" id="IPR001584">
    <property type="entry name" value="Integrase_cat-core"/>
</dbReference>
<feature type="region of interest" description="Disordered" evidence="1">
    <location>
        <begin position="352"/>
        <end position="371"/>
    </location>
</feature>
<proteinExistence type="predicted"/>
<feature type="domain" description="Integrase catalytic" evidence="2">
    <location>
        <begin position="425"/>
        <end position="545"/>
    </location>
</feature>
<dbReference type="PANTHER" id="PTHR42648:SF28">
    <property type="entry name" value="TRANSPOSON-ENCODED PROTEIN WITH RIBONUCLEASE H-LIKE AND RETROVIRUS ZINC FINGER-LIKE DOMAINS"/>
    <property type="match status" value="1"/>
</dbReference>
<accession>A0A438JDF7</accession>
<evidence type="ECO:0000313" key="3">
    <source>
        <dbReference type="EMBL" id="RVX06980.1"/>
    </source>
</evidence>
<dbReference type="PROSITE" id="PS50994">
    <property type="entry name" value="INTEGRASE"/>
    <property type="match status" value="1"/>
</dbReference>